<dbReference type="InterPro" id="IPR010620">
    <property type="entry name" value="SBBP_repeat"/>
</dbReference>
<accession>A0A383A587</accession>
<gene>
    <name evidence="1" type="ORF">METZ01_LOCUS455614</name>
</gene>
<organism evidence="1">
    <name type="scientific">marine metagenome</name>
    <dbReference type="NCBI Taxonomy" id="408172"/>
    <lineage>
        <taxon>unclassified sequences</taxon>
        <taxon>metagenomes</taxon>
        <taxon>ecological metagenomes</taxon>
    </lineage>
</organism>
<sequence length="62" mass="6463">VIKPKQWTQQLGASSVDSGIGVTVDSSNNIYVTGFTSGGIVGNANSVGNDFFLVKQNTNCVK</sequence>
<evidence type="ECO:0008006" key="2">
    <source>
        <dbReference type="Google" id="ProtNLM"/>
    </source>
</evidence>
<proteinExistence type="predicted"/>
<reference evidence="1" key="1">
    <citation type="submission" date="2018-05" db="EMBL/GenBank/DDBJ databases">
        <authorList>
            <person name="Lanie J.A."/>
            <person name="Ng W.-L."/>
            <person name="Kazmierczak K.M."/>
            <person name="Andrzejewski T.M."/>
            <person name="Davidsen T.M."/>
            <person name="Wayne K.J."/>
            <person name="Tettelin H."/>
            <person name="Glass J.I."/>
            <person name="Rusch D."/>
            <person name="Podicherti R."/>
            <person name="Tsui H.-C.T."/>
            <person name="Winkler M.E."/>
        </authorList>
    </citation>
    <scope>NUCLEOTIDE SEQUENCE</scope>
</reference>
<evidence type="ECO:0000313" key="1">
    <source>
        <dbReference type="EMBL" id="SVE02760.1"/>
    </source>
</evidence>
<dbReference type="Pfam" id="PF06739">
    <property type="entry name" value="SBBP"/>
    <property type="match status" value="1"/>
</dbReference>
<dbReference type="AlphaFoldDB" id="A0A383A587"/>
<protein>
    <recommendedName>
        <fullName evidence="2">Beta-propeller repeat protein</fullName>
    </recommendedName>
</protein>
<feature type="non-terminal residue" evidence="1">
    <location>
        <position position="1"/>
    </location>
</feature>
<name>A0A383A587_9ZZZZ</name>
<dbReference type="EMBL" id="UINC01189185">
    <property type="protein sequence ID" value="SVE02760.1"/>
    <property type="molecule type" value="Genomic_DNA"/>
</dbReference>